<dbReference type="OrthoDB" id="3687641at2759"/>
<dbReference type="GO" id="GO:0016491">
    <property type="term" value="F:oxidoreductase activity"/>
    <property type="evidence" value="ECO:0007669"/>
    <property type="project" value="UniProtKB-KW"/>
</dbReference>
<evidence type="ECO:0000256" key="3">
    <source>
        <dbReference type="ARBA" id="ARBA00035112"/>
    </source>
</evidence>
<dbReference type="AlphaFoldDB" id="A0A2J6TDD1"/>
<evidence type="ECO:0000313" key="4">
    <source>
        <dbReference type="EMBL" id="PMD61030.1"/>
    </source>
</evidence>
<reference evidence="4 5" key="1">
    <citation type="submission" date="2016-04" db="EMBL/GenBank/DDBJ databases">
        <title>A degradative enzymes factory behind the ericoid mycorrhizal symbiosis.</title>
        <authorList>
            <consortium name="DOE Joint Genome Institute"/>
            <person name="Martino E."/>
            <person name="Morin E."/>
            <person name="Grelet G."/>
            <person name="Kuo A."/>
            <person name="Kohler A."/>
            <person name="Daghino S."/>
            <person name="Barry K."/>
            <person name="Choi C."/>
            <person name="Cichocki N."/>
            <person name="Clum A."/>
            <person name="Copeland A."/>
            <person name="Hainaut M."/>
            <person name="Haridas S."/>
            <person name="Labutti K."/>
            <person name="Lindquist E."/>
            <person name="Lipzen A."/>
            <person name="Khouja H.-R."/>
            <person name="Murat C."/>
            <person name="Ohm R."/>
            <person name="Olson A."/>
            <person name="Spatafora J."/>
            <person name="Veneault-Fourrey C."/>
            <person name="Henrissat B."/>
            <person name="Grigoriev I."/>
            <person name="Martin F."/>
            <person name="Perotto S."/>
        </authorList>
    </citation>
    <scope>NUCLEOTIDE SEQUENCE [LARGE SCALE GENOMIC DNA]</scope>
    <source>
        <strain evidence="4 5">E</strain>
    </source>
</reference>
<feature type="non-terminal residue" evidence="4">
    <location>
        <position position="1"/>
    </location>
</feature>
<proteinExistence type="inferred from homology"/>
<accession>A0A2J6TDD1</accession>
<dbReference type="GO" id="GO:0043386">
    <property type="term" value="P:mycotoxin biosynthetic process"/>
    <property type="evidence" value="ECO:0007669"/>
    <property type="project" value="InterPro"/>
</dbReference>
<organism evidence="4 5">
    <name type="scientific">Hyaloscypha bicolor E</name>
    <dbReference type="NCBI Taxonomy" id="1095630"/>
    <lineage>
        <taxon>Eukaryota</taxon>
        <taxon>Fungi</taxon>
        <taxon>Dikarya</taxon>
        <taxon>Ascomycota</taxon>
        <taxon>Pezizomycotina</taxon>
        <taxon>Leotiomycetes</taxon>
        <taxon>Helotiales</taxon>
        <taxon>Hyaloscyphaceae</taxon>
        <taxon>Hyaloscypha</taxon>
        <taxon>Hyaloscypha bicolor</taxon>
    </lineage>
</organism>
<keyword evidence="2" id="KW-0560">Oxidoreductase</keyword>
<evidence type="ECO:0000256" key="1">
    <source>
        <dbReference type="ARBA" id="ARBA00004685"/>
    </source>
</evidence>
<sequence length="85" mass="9831">RSQISMFHQLQCLRTIREVYLIISQSTSDDTQYHFLLDCWDYLRQGILCAADSTLQPIDKTGSTGLGLWHSCKDSSILYDWVEKS</sequence>
<comment type="pathway">
    <text evidence="1">Mycotoxin biosynthesis.</text>
</comment>
<dbReference type="RefSeq" id="XP_024737934.1">
    <property type="nucleotide sequence ID" value="XM_024873284.1"/>
</dbReference>
<feature type="non-terminal residue" evidence="4">
    <location>
        <position position="85"/>
    </location>
</feature>
<protein>
    <submittedName>
        <fullName evidence="4">Uncharacterized protein</fullName>
    </submittedName>
</protein>
<dbReference type="EMBL" id="KZ613787">
    <property type="protein sequence ID" value="PMD61030.1"/>
    <property type="molecule type" value="Genomic_DNA"/>
</dbReference>
<dbReference type="GeneID" id="36581364"/>
<evidence type="ECO:0000256" key="2">
    <source>
        <dbReference type="ARBA" id="ARBA00023002"/>
    </source>
</evidence>
<evidence type="ECO:0000313" key="5">
    <source>
        <dbReference type="Proteomes" id="UP000235371"/>
    </source>
</evidence>
<gene>
    <name evidence="4" type="ORF">K444DRAFT_496722</name>
</gene>
<dbReference type="PANTHER" id="PTHR33365">
    <property type="entry name" value="YALI0B05434P"/>
    <property type="match status" value="1"/>
</dbReference>
<keyword evidence="5" id="KW-1185">Reference proteome</keyword>
<dbReference type="Pfam" id="PF11807">
    <property type="entry name" value="UstYa"/>
    <property type="match status" value="1"/>
</dbReference>
<dbReference type="InParanoid" id="A0A2J6TDD1"/>
<comment type="similarity">
    <text evidence="3">Belongs to the ustYa family.</text>
</comment>
<dbReference type="PANTHER" id="PTHR33365:SF11">
    <property type="entry name" value="TAT PATHWAY SIGNAL SEQUENCE"/>
    <property type="match status" value="1"/>
</dbReference>
<dbReference type="InterPro" id="IPR021765">
    <property type="entry name" value="UstYa-like"/>
</dbReference>
<name>A0A2J6TDD1_9HELO</name>
<dbReference type="Proteomes" id="UP000235371">
    <property type="component" value="Unassembled WGS sequence"/>
</dbReference>